<reference evidence="1 2" key="1">
    <citation type="submission" date="2017-04" db="EMBL/GenBank/DDBJ databases">
        <authorList>
            <person name="Afonso C.L."/>
            <person name="Miller P.J."/>
            <person name="Scott M.A."/>
            <person name="Spackman E."/>
            <person name="Goraichik I."/>
            <person name="Dimitrov K.M."/>
            <person name="Suarez D.L."/>
            <person name="Swayne D.E."/>
        </authorList>
    </citation>
    <scope>NUCLEOTIDE SEQUENCE [LARGE SCALE GENOMIC DNA]</scope>
    <source>
        <strain evidence="1 2">CGMCC 1.12708</strain>
    </source>
</reference>
<proteinExistence type="predicted"/>
<sequence length="43" mass="4428">MAKKVTSSKVASTASKILGDNRYGTAAKSVAGSALSQTEKKKK</sequence>
<organism evidence="1 2">
    <name type="scientific">Moheibacter sediminis</name>
    <dbReference type="NCBI Taxonomy" id="1434700"/>
    <lineage>
        <taxon>Bacteria</taxon>
        <taxon>Pseudomonadati</taxon>
        <taxon>Bacteroidota</taxon>
        <taxon>Flavobacteriia</taxon>
        <taxon>Flavobacteriales</taxon>
        <taxon>Weeksellaceae</taxon>
        <taxon>Moheibacter</taxon>
    </lineage>
</organism>
<accession>A0A1W1YMS7</accession>
<evidence type="ECO:0000313" key="2">
    <source>
        <dbReference type="Proteomes" id="UP000192393"/>
    </source>
</evidence>
<keyword evidence="2" id="KW-1185">Reference proteome</keyword>
<dbReference type="STRING" id="1434700.SAMN06296427_101536"/>
<name>A0A1W1YMS7_9FLAO</name>
<gene>
    <name evidence="1" type="ORF">SAMN06296427_101536</name>
</gene>
<dbReference type="EMBL" id="FWXS01000001">
    <property type="protein sequence ID" value="SMC37101.1"/>
    <property type="molecule type" value="Genomic_DNA"/>
</dbReference>
<evidence type="ECO:0000313" key="1">
    <source>
        <dbReference type="EMBL" id="SMC37101.1"/>
    </source>
</evidence>
<dbReference type="RefSeq" id="WP_262494071.1">
    <property type="nucleotide sequence ID" value="NZ_FWXS01000001.1"/>
</dbReference>
<dbReference type="AlphaFoldDB" id="A0A1W1YMS7"/>
<dbReference type="Proteomes" id="UP000192393">
    <property type="component" value="Unassembled WGS sequence"/>
</dbReference>
<protein>
    <submittedName>
        <fullName evidence="1">Uncharacterized protein</fullName>
    </submittedName>
</protein>